<evidence type="ECO:0000256" key="7">
    <source>
        <dbReference type="RuleBase" id="RU363032"/>
    </source>
</evidence>
<reference evidence="10" key="1">
    <citation type="journal article" date="2019" name="Int. J. Syst. Evol. Microbiol.">
        <title>The Global Catalogue of Microorganisms (GCM) 10K type strain sequencing project: providing services to taxonomists for standard genome sequencing and annotation.</title>
        <authorList>
            <consortium name="The Broad Institute Genomics Platform"/>
            <consortium name="The Broad Institute Genome Sequencing Center for Infectious Disease"/>
            <person name="Wu L."/>
            <person name="Ma J."/>
        </authorList>
    </citation>
    <scope>NUCLEOTIDE SEQUENCE [LARGE SCALE GENOMIC DNA]</scope>
    <source>
        <strain evidence="10">KLKA75</strain>
    </source>
</reference>
<organism evidence="9 10">
    <name type="scientific">Actinomadura gamaensis</name>
    <dbReference type="NCBI Taxonomy" id="1763541"/>
    <lineage>
        <taxon>Bacteria</taxon>
        <taxon>Bacillati</taxon>
        <taxon>Actinomycetota</taxon>
        <taxon>Actinomycetes</taxon>
        <taxon>Streptosporangiales</taxon>
        <taxon>Thermomonosporaceae</taxon>
        <taxon>Actinomadura</taxon>
    </lineage>
</organism>
<dbReference type="PROSITE" id="PS50928">
    <property type="entry name" value="ABC_TM1"/>
    <property type="match status" value="1"/>
</dbReference>
<comment type="similarity">
    <text evidence="7">Belongs to the binding-protein-dependent transport system permease family.</text>
</comment>
<feature type="transmembrane region" description="Helical" evidence="7">
    <location>
        <begin position="12"/>
        <end position="30"/>
    </location>
</feature>
<evidence type="ECO:0000259" key="8">
    <source>
        <dbReference type="PROSITE" id="PS50928"/>
    </source>
</evidence>
<dbReference type="InterPro" id="IPR000515">
    <property type="entry name" value="MetI-like"/>
</dbReference>
<keyword evidence="10" id="KW-1185">Reference proteome</keyword>
<gene>
    <name evidence="9" type="ORF">ACFPCY_13685</name>
</gene>
<dbReference type="Gene3D" id="1.10.3720.10">
    <property type="entry name" value="MetI-like"/>
    <property type="match status" value="1"/>
</dbReference>
<feature type="transmembrane region" description="Helical" evidence="7">
    <location>
        <begin position="176"/>
        <end position="200"/>
    </location>
</feature>
<feature type="transmembrane region" description="Helical" evidence="7">
    <location>
        <begin position="280"/>
        <end position="306"/>
    </location>
</feature>
<feature type="transmembrane region" description="Helical" evidence="7">
    <location>
        <begin position="233"/>
        <end position="260"/>
    </location>
</feature>
<accession>A0ABV9TZB0</accession>
<keyword evidence="2 7" id="KW-0813">Transport</keyword>
<keyword evidence="5 7" id="KW-1133">Transmembrane helix</keyword>
<sequence length="321" mass="33980">MIRYLARRLLQAVFVVWAAFTLSFLVLYLLPGDPVLIMAGGGQAGEAGAYSPEQVAELRHDYGFDRPLLTQYLDRLLHAVRGDFGRSVQTSSPAGRMVLDALPNTLALTGAGLALAVLLGSAIGLLASLTRSEPLRRGLLALPGLGVSLPSFWVGLMLLQAFSFHWHLAPSLGGGGFAGLVLPALTLCLPATAAVAQVLATGMLDELGRPYADTARAKGAGRLRVHFRHALRLASLPPITILAVLTGGMLANAVIVETVFARDGVGRIVQRAVSFQDIPVVQAVVVLSAVAFAVVNLLVDLFYPLLDPRTTAMREGAVRHV</sequence>
<dbReference type="PANTHER" id="PTHR43163">
    <property type="entry name" value="DIPEPTIDE TRANSPORT SYSTEM PERMEASE PROTEIN DPPB-RELATED"/>
    <property type="match status" value="1"/>
</dbReference>
<evidence type="ECO:0000256" key="6">
    <source>
        <dbReference type="ARBA" id="ARBA00023136"/>
    </source>
</evidence>
<keyword evidence="6 7" id="KW-0472">Membrane</keyword>
<dbReference type="PANTHER" id="PTHR43163:SF6">
    <property type="entry name" value="DIPEPTIDE TRANSPORT SYSTEM PERMEASE PROTEIN DPPB-RELATED"/>
    <property type="match status" value="1"/>
</dbReference>
<evidence type="ECO:0000256" key="4">
    <source>
        <dbReference type="ARBA" id="ARBA00022692"/>
    </source>
</evidence>
<comment type="subcellular location">
    <subcellularLocation>
        <location evidence="1 7">Cell membrane</location>
        <topology evidence="1 7">Multi-pass membrane protein</topology>
    </subcellularLocation>
</comment>
<feature type="transmembrane region" description="Helical" evidence="7">
    <location>
        <begin position="139"/>
        <end position="164"/>
    </location>
</feature>
<feature type="domain" description="ABC transmembrane type-1" evidence="8">
    <location>
        <begin position="102"/>
        <end position="303"/>
    </location>
</feature>
<evidence type="ECO:0000313" key="9">
    <source>
        <dbReference type="EMBL" id="MFC4908380.1"/>
    </source>
</evidence>
<dbReference type="EMBL" id="JBHSIT010000003">
    <property type="protein sequence ID" value="MFC4908380.1"/>
    <property type="molecule type" value="Genomic_DNA"/>
</dbReference>
<dbReference type="CDD" id="cd06261">
    <property type="entry name" value="TM_PBP2"/>
    <property type="match status" value="1"/>
</dbReference>
<evidence type="ECO:0000256" key="2">
    <source>
        <dbReference type="ARBA" id="ARBA00022448"/>
    </source>
</evidence>
<dbReference type="RefSeq" id="WP_378254933.1">
    <property type="nucleotide sequence ID" value="NZ_JBHSIT010000003.1"/>
</dbReference>
<dbReference type="Proteomes" id="UP001595872">
    <property type="component" value="Unassembled WGS sequence"/>
</dbReference>
<keyword evidence="3" id="KW-1003">Cell membrane</keyword>
<evidence type="ECO:0000256" key="3">
    <source>
        <dbReference type="ARBA" id="ARBA00022475"/>
    </source>
</evidence>
<dbReference type="InterPro" id="IPR035906">
    <property type="entry name" value="MetI-like_sf"/>
</dbReference>
<comment type="caution">
    <text evidence="9">The sequence shown here is derived from an EMBL/GenBank/DDBJ whole genome shotgun (WGS) entry which is preliminary data.</text>
</comment>
<dbReference type="Pfam" id="PF00528">
    <property type="entry name" value="BPD_transp_1"/>
    <property type="match status" value="1"/>
</dbReference>
<proteinExistence type="inferred from homology"/>
<dbReference type="InterPro" id="IPR045621">
    <property type="entry name" value="BPD_transp_1_N"/>
</dbReference>
<protein>
    <submittedName>
        <fullName evidence="9">ABC transporter permease</fullName>
    </submittedName>
</protein>
<name>A0ABV9TZB0_9ACTN</name>
<evidence type="ECO:0000256" key="5">
    <source>
        <dbReference type="ARBA" id="ARBA00022989"/>
    </source>
</evidence>
<evidence type="ECO:0000256" key="1">
    <source>
        <dbReference type="ARBA" id="ARBA00004651"/>
    </source>
</evidence>
<dbReference type="SUPFAM" id="SSF161098">
    <property type="entry name" value="MetI-like"/>
    <property type="match status" value="1"/>
</dbReference>
<evidence type="ECO:0000313" key="10">
    <source>
        <dbReference type="Proteomes" id="UP001595872"/>
    </source>
</evidence>
<feature type="transmembrane region" description="Helical" evidence="7">
    <location>
        <begin position="106"/>
        <end position="127"/>
    </location>
</feature>
<keyword evidence="4 7" id="KW-0812">Transmembrane</keyword>
<dbReference type="Pfam" id="PF19300">
    <property type="entry name" value="BPD_transp_1_N"/>
    <property type="match status" value="1"/>
</dbReference>